<keyword evidence="6" id="KW-1185">Reference proteome</keyword>
<dbReference type="EMBL" id="JRES01001277">
    <property type="protein sequence ID" value="KNC24026.1"/>
    <property type="molecule type" value="Genomic_DNA"/>
</dbReference>
<dbReference type="PROSITE" id="PS00233">
    <property type="entry name" value="CHIT_BIND_RR_1"/>
    <property type="match status" value="1"/>
</dbReference>
<dbReference type="InterPro" id="IPR000618">
    <property type="entry name" value="Insect_cuticle"/>
</dbReference>
<keyword evidence="1 2" id="KW-0193">Cuticle</keyword>
<evidence type="ECO:0000313" key="5">
    <source>
        <dbReference type="EMBL" id="KNC24026.1"/>
    </source>
</evidence>
<dbReference type="GO" id="GO:0008010">
    <property type="term" value="F:structural constituent of chitin-based larval cuticle"/>
    <property type="evidence" value="ECO:0007669"/>
    <property type="project" value="TreeGrafter"/>
</dbReference>
<feature type="compositionally biased region" description="Low complexity" evidence="3">
    <location>
        <begin position="185"/>
        <end position="207"/>
    </location>
</feature>
<gene>
    <name evidence="5" type="ORF">FF38_00230</name>
</gene>
<dbReference type="Proteomes" id="UP000037069">
    <property type="component" value="Unassembled WGS sequence"/>
</dbReference>
<sequence length="207" mass="23179">MKTILCLILATSLALTSAYSARPQFNKQQSNNYNVNKKSYQQPAASTNNYHKASTVLSSTSSSSEKESQILHNDMEMKGDGTYHYDFETSNGIKRTEQGAVDGTIQGSSSYISPEGVEIKTTYVADETGYHPVGDHIPQIPDYIVRALEYIRTHPYIEKDYYTGEVKQTSFSNKKSLPIATTKRSAYSNSNNQKKASSNNSKYNFRH</sequence>
<dbReference type="GO" id="GO:0062129">
    <property type="term" value="C:chitin-based extracellular matrix"/>
    <property type="evidence" value="ECO:0007669"/>
    <property type="project" value="TreeGrafter"/>
</dbReference>
<dbReference type="Pfam" id="PF00379">
    <property type="entry name" value="Chitin_bind_4"/>
    <property type="match status" value="1"/>
</dbReference>
<feature type="region of interest" description="Disordered" evidence="3">
    <location>
        <begin position="182"/>
        <end position="207"/>
    </location>
</feature>
<dbReference type="PROSITE" id="PS51155">
    <property type="entry name" value="CHIT_BIND_RR_2"/>
    <property type="match status" value="1"/>
</dbReference>
<proteinExistence type="predicted"/>
<evidence type="ECO:0000313" key="6">
    <source>
        <dbReference type="Proteomes" id="UP000037069"/>
    </source>
</evidence>
<evidence type="ECO:0000256" key="4">
    <source>
        <dbReference type="SAM" id="SignalP"/>
    </source>
</evidence>
<organism evidence="5 6">
    <name type="scientific">Lucilia cuprina</name>
    <name type="common">Green bottle fly</name>
    <name type="synonym">Australian sheep blowfly</name>
    <dbReference type="NCBI Taxonomy" id="7375"/>
    <lineage>
        <taxon>Eukaryota</taxon>
        <taxon>Metazoa</taxon>
        <taxon>Ecdysozoa</taxon>
        <taxon>Arthropoda</taxon>
        <taxon>Hexapoda</taxon>
        <taxon>Insecta</taxon>
        <taxon>Pterygota</taxon>
        <taxon>Neoptera</taxon>
        <taxon>Endopterygota</taxon>
        <taxon>Diptera</taxon>
        <taxon>Brachycera</taxon>
        <taxon>Muscomorpha</taxon>
        <taxon>Oestroidea</taxon>
        <taxon>Calliphoridae</taxon>
        <taxon>Luciliinae</taxon>
        <taxon>Lucilia</taxon>
    </lineage>
</organism>
<reference evidence="5 6" key="1">
    <citation type="journal article" date="2015" name="Nat. Commun.">
        <title>Lucilia cuprina genome unlocks parasitic fly biology to underpin future interventions.</title>
        <authorList>
            <person name="Anstead C.A."/>
            <person name="Korhonen P.K."/>
            <person name="Young N.D."/>
            <person name="Hall R.S."/>
            <person name="Jex A.R."/>
            <person name="Murali S.C."/>
            <person name="Hughes D.S."/>
            <person name="Lee S.F."/>
            <person name="Perry T."/>
            <person name="Stroehlein A.J."/>
            <person name="Ansell B.R."/>
            <person name="Breugelmans B."/>
            <person name="Hofmann A."/>
            <person name="Qu J."/>
            <person name="Dugan S."/>
            <person name="Lee S.L."/>
            <person name="Chao H."/>
            <person name="Dinh H."/>
            <person name="Han Y."/>
            <person name="Doddapaneni H.V."/>
            <person name="Worley K.C."/>
            <person name="Muzny D.M."/>
            <person name="Ioannidis P."/>
            <person name="Waterhouse R.M."/>
            <person name="Zdobnov E.M."/>
            <person name="James P.J."/>
            <person name="Bagnall N.H."/>
            <person name="Kotze A.C."/>
            <person name="Gibbs R.A."/>
            <person name="Richards S."/>
            <person name="Batterham P."/>
            <person name="Gasser R.B."/>
        </authorList>
    </citation>
    <scope>NUCLEOTIDE SEQUENCE [LARGE SCALE GENOMIC DNA]</scope>
    <source>
        <strain evidence="5 6">LS</strain>
        <tissue evidence="5">Full body</tissue>
    </source>
</reference>
<dbReference type="InterPro" id="IPR050468">
    <property type="entry name" value="Cuticle_Struct_Prot"/>
</dbReference>
<feature type="signal peptide" evidence="4">
    <location>
        <begin position="1"/>
        <end position="20"/>
    </location>
</feature>
<dbReference type="OrthoDB" id="7920766at2759"/>
<comment type="caution">
    <text evidence="5">The sequence shown here is derived from an EMBL/GenBank/DDBJ whole genome shotgun (WGS) entry which is preliminary data.</text>
</comment>
<dbReference type="PANTHER" id="PTHR10380:SF238">
    <property type="entry name" value="CUTICULAR PROTEIN 65EA-RELATED"/>
    <property type="match status" value="1"/>
</dbReference>
<dbReference type="PANTHER" id="PTHR10380">
    <property type="entry name" value="CUTICLE PROTEIN"/>
    <property type="match status" value="1"/>
</dbReference>
<dbReference type="OMA" id="IRTHPYI"/>
<accession>A0A0L0BVH8</accession>
<evidence type="ECO:0008006" key="7">
    <source>
        <dbReference type="Google" id="ProtNLM"/>
    </source>
</evidence>
<dbReference type="AlphaFoldDB" id="A0A0L0BVH8"/>
<dbReference type="InterPro" id="IPR031311">
    <property type="entry name" value="CHIT_BIND_RR_consensus"/>
</dbReference>
<dbReference type="PRINTS" id="PR00947">
    <property type="entry name" value="CUTICLE"/>
</dbReference>
<feature type="chain" id="PRO_5005535429" description="Pupal cuticle protein" evidence="4">
    <location>
        <begin position="21"/>
        <end position="207"/>
    </location>
</feature>
<keyword evidence="4" id="KW-0732">Signal</keyword>
<evidence type="ECO:0000256" key="3">
    <source>
        <dbReference type="SAM" id="MobiDB-lite"/>
    </source>
</evidence>
<protein>
    <recommendedName>
        <fullName evidence="7">Pupal cuticle protein</fullName>
    </recommendedName>
</protein>
<name>A0A0L0BVH8_LUCCU</name>
<evidence type="ECO:0000256" key="2">
    <source>
        <dbReference type="PROSITE-ProRule" id="PRU00497"/>
    </source>
</evidence>
<evidence type="ECO:0000256" key="1">
    <source>
        <dbReference type="ARBA" id="ARBA00022460"/>
    </source>
</evidence>
<dbReference type="STRING" id="7375.A0A0L0BVH8"/>